<dbReference type="HOGENOM" id="CLU_046113_1_4_4"/>
<dbReference type="CDD" id="cd06261">
    <property type="entry name" value="TM_PBP2"/>
    <property type="match status" value="1"/>
</dbReference>
<feature type="transmembrane region" description="Helical" evidence="7">
    <location>
        <begin position="257"/>
        <end position="277"/>
    </location>
</feature>
<evidence type="ECO:0000313" key="9">
    <source>
        <dbReference type="EMBL" id="EET07544.1"/>
    </source>
</evidence>
<keyword evidence="4 7" id="KW-0812">Transmembrane</keyword>
<keyword evidence="2 7" id="KW-0813">Transport</keyword>
<dbReference type="InterPro" id="IPR000515">
    <property type="entry name" value="MetI-like"/>
</dbReference>
<dbReference type="RefSeq" id="WP_004526910.1">
    <property type="nucleotide sequence ID" value="NZ_CM000832.1"/>
</dbReference>
<dbReference type="PANTHER" id="PTHR30151">
    <property type="entry name" value="ALKANE SULFONATE ABC TRANSPORTER-RELATED, MEMBRANE SUBUNIT"/>
    <property type="match status" value="1"/>
</dbReference>
<dbReference type="Pfam" id="PF00528">
    <property type="entry name" value="BPD_transp_1"/>
    <property type="match status" value="1"/>
</dbReference>
<dbReference type="PANTHER" id="PTHR30151:SF16">
    <property type="entry name" value="ABC TRANSPORTER PERMEASE PROTEIN"/>
    <property type="match status" value="1"/>
</dbReference>
<feature type="transmembrane region" description="Helical" evidence="7">
    <location>
        <begin position="128"/>
        <end position="149"/>
    </location>
</feature>
<comment type="subcellular location">
    <subcellularLocation>
        <location evidence="1 7">Cell membrane</location>
        <topology evidence="1 7">Multi-pass membrane protein</topology>
    </subcellularLocation>
</comment>
<dbReference type="GO" id="GO:0055085">
    <property type="term" value="P:transmembrane transport"/>
    <property type="evidence" value="ECO:0007669"/>
    <property type="project" value="InterPro"/>
</dbReference>
<keyword evidence="3" id="KW-1003">Cell membrane</keyword>
<evidence type="ECO:0000256" key="3">
    <source>
        <dbReference type="ARBA" id="ARBA00022475"/>
    </source>
</evidence>
<accession>A0A0E1W562</accession>
<dbReference type="PROSITE" id="PS50928">
    <property type="entry name" value="ABC_TM1"/>
    <property type="match status" value="1"/>
</dbReference>
<dbReference type="Proteomes" id="UP000001812">
    <property type="component" value="Chromosome I"/>
</dbReference>
<evidence type="ECO:0000256" key="7">
    <source>
        <dbReference type="RuleBase" id="RU363032"/>
    </source>
</evidence>
<feature type="domain" description="ABC transmembrane type-1" evidence="8">
    <location>
        <begin position="118"/>
        <end position="311"/>
    </location>
</feature>
<proteinExistence type="inferred from homology"/>
<evidence type="ECO:0000256" key="4">
    <source>
        <dbReference type="ARBA" id="ARBA00022692"/>
    </source>
</evidence>
<name>A0A0E1W562_BURPE</name>
<organism evidence="9 10">
    <name type="scientific">Burkholderia pseudomallei 1710a</name>
    <dbReference type="NCBI Taxonomy" id="320371"/>
    <lineage>
        <taxon>Bacteria</taxon>
        <taxon>Pseudomonadati</taxon>
        <taxon>Pseudomonadota</taxon>
        <taxon>Betaproteobacteria</taxon>
        <taxon>Burkholderiales</taxon>
        <taxon>Burkholderiaceae</taxon>
        <taxon>Burkholderia</taxon>
        <taxon>pseudomallei group</taxon>
    </lineage>
</organism>
<evidence type="ECO:0000256" key="2">
    <source>
        <dbReference type="ARBA" id="ARBA00022448"/>
    </source>
</evidence>
<feature type="transmembrane region" description="Helical" evidence="7">
    <location>
        <begin position="228"/>
        <end position="251"/>
    </location>
</feature>
<dbReference type="Gene3D" id="1.10.3720.10">
    <property type="entry name" value="MetI-like"/>
    <property type="match status" value="1"/>
</dbReference>
<dbReference type="EMBL" id="CM000832">
    <property type="protein sequence ID" value="EET07544.1"/>
    <property type="molecule type" value="Genomic_DNA"/>
</dbReference>
<dbReference type="AlphaFoldDB" id="A0A0E1W562"/>
<reference evidence="9 10" key="2">
    <citation type="submission" date="2009-05" db="EMBL/GenBank/DDBJ databases">
        <authorList>
            <person name="Harkins D.M."/>
            <person name="DeShazer D."/>
            <person name="Woods D.E."/>
            <person name="Brinkac L.M."/>
            <person name="Brown K.A."/>
            <person name="Hung G.C."/>
            <person name="Tuanyok A."/>
            <person name="Zhang B."/>
            <person name="Nierman W.C."/>
        </authorList>
    </citation>
    <scope>NUCLEOTIDE SEQUENCE [LARGE SCALE GENOMIC DNA]</scope>
    <source>
        <strain evidence="9 10">1710a</strain>
    </source>
</reference>
<dbReference type="GeneID" id="93060178"/>
<dbReference type="SUPFAM" id="SSF161098">
    <property type="entry name" value="MetI-like"/>
    <property type="match status" value="1"/>
</dbReference>
<feature type="transmembrane region" description="Helical" evidence="7">
    <location>
        <begin position="186"/>
        <end position="207"/>
    </location>
</feature>
<dbReference type="InterPro" id="IPR035906">
    <property type="entry name" value="MetI-like_sf"/>
</dbReference>
<evidence type="ECO:0000256" key="1">
    <source>
        <dbReference type="ARBA" id="ARBA00004651"/>
    </source>
</evidence>
<dbReference type="GO" id="GO:0005886">
    <property type="term" value="C:plasma membrane"/>
    <property type="evidence" value="ECO:0007669"/>
    <property type="project" value="UniProtKB-SubCell"/>
</dbReference>
<gene>
    <name evidence="9" type="ORF">BURPS1710A_2327</name>
</gene>
<protein>
    <submittedName>
        <fullName evidence="9">Nitrate/sulfonate/taurine ABC transporter, permease protein</fullName>
    </submittedName>
</protein>
<keyword evidence="6 7" id="KW-0472">Membrane</keyword>
<evidence type="ECO:0000313" key="10">
    <source>
        <dbReference type="Proteomes" id="UP000001812"/>
    </source>
</evidence>
<evidence type="ECO:0000256" key="6">
    <source>
        <dbReference type="ARBA" id="ARBA00023136"/>
    </source>
</evidence>
<reference evidence="10" key="1">
    <citation type="submission" date="2007-08" db="EMBL/GenBank/DDBJ databases">
        <title>Annotation of Burkholderia pseudomallei 1710a.</title>
        <authorList>
            <person name="Harkins D.M."/>
            <person name="DeShazer D."/>
            <person name="Woods D.E."/>
            <person name="Brinkac L.M."/>
            <person name="Brown K.A."/>
            <person name="Hung G.C."/>
            <person name="Tuanyok A."/>
            <person name="Zhang B."/>
            <person name="Nierman W.C."/>
        </authorList>
    </citation>
    <scope>NUCLEOTIDE SEQUENCE [LARGE SCALE GENOMIC DNA]</scope>
    <source>
        <strain evidence="10">1710a</strain>
    </source>
</reference>
<comment type="similarity">
    <text evidence="7">Belongs to the binding-protein-dependent transport system permease family.</text>
</comment>
<feature type="transmembrane region" description="Helical" evidence="7">
    <location>
        <begin position="156"/>
        <end position="180"/>
    </location>
</feature>
<feature type="transmembrane region" description="Helical" evidence="7">
    <location>
        <begin position="289"/>
        <end position="307"/>
    </location>
</feature>
<sequence length="323" mass="33756">MSAAPRIAPPVRDEYELALAPAAPIDAIAPAAGIAAARAGDPAAGAGERGRAAPLARLYARLGVRRLRDAQWLRKTALALALIAAWEIVARVVDDDLLLPSFGATALAFAHGVANGELPAKIAVSLSMLLRGYALGVALAFALTALAATTRLGRDLLTMLTAMFNPLPSIALLPLALLWFGLGTGSLLFVLVHAVLWPLALSTFAGFQAVPATLRMVGRNYGLTGVRHVVAILVPAALPSILAGLKVAWAFAWRTLIAAELVFGASAGGGGLGWYIFQNRNELYTDRVFAGLAAVIAIGLVVEHGVFDALERVSVKRWGAHTL</sequence>
<keyword evidence="5 7" id="KW-1133">Transmembrane helix</keyword>
<evidence type="ECO:0000256" key="5">
    <source>
        <dbReference type="ARBA" id="ARBA00022989"/>
    </source>
</evidence>
<evidence type="ECO:0000259" key="8">
    <source>
        <dbReference type="PROSITE" id="PS50928"/>
    </source>
</evidence>